<evidence type="ECO:0000256" key="10">
    <source>
        <dbReference type="SAM" id="SignalP"/>
    </source>
</evidence>
<keyword evidence="13" id="KW-0675">Receptor</keyword>
<dbReference type="AlphaFoldDB" id="A0A494W6A2"/>
<evidence type="ECO:0000259" key="11">
    <source>
        <dbReference type="Pfam" id="PF00593"/>
    </source>
</evidence>
<dbReference type="PANTHER" id="PTHR47234:SF3">
    <property type="entry name" value="SECRETIN_TONB SHORT N-TERMINAL DOMAIN-CONTAINING PROTEIN"/>
    <property type="match status" value="1"/>
</dbReference>
<evidence type="ECO:0000256" key="4">
    <source>
        <dbReference type="ARBA" id="ARBA00022692"/>
    </source>
</evidence>
<proteinExistence type="inferred from homology"/>
<keyword evidence="3 8" id="KW-1134">Transmembrane beta strand</keyword>
<evidence type="ECO:0000313" key="14">
    <source>
        <dbReference type="Proteomes" id="UP000279959"/>
    </source>
</evidence>
<keyword evidence="2 8" id="KW-0813">Transport</keyword>
<comment type="similarity">
    <text evidence="8 9">Belongs to the TonB-dependent receptor family.</text>
</comment>
<dbReference type="InterPro" id="IPR000531">
    <property type="entry name" value="Beta-barrel_TonB"/>
</dbReference>
<dbReference type="EMBL" id="AP018664">
    <property type="protein sequence ID" value="BBD98718.1"/>
    <property type="molecule type" value="Genomic_DNA"/>
</dbReference>
<keyword evidence="6 8" id="KW-0472">Membrane</keyword>
<comment type="subcellular location">
    <subcellularLocation>
        <location evidence="1 8">Cell outer membrane</location>
        <topology evidence="1 8">Multi-pass membrane protein</topology>
    </subcellularLocation>
</comment>
<evidence type="ECO:0000256" key="2">
    <source>
        <dbReference type="ARBA" id="ARBA00022448"/>
    </source>
</evidence>
<feature type="signal peptide" evidence="10">
    <location>
        <begin position="1"/>
        <end position="24"/>
    </location>
</feature>
<dbReference type="Gene3D" id="2.170.130.10">
    <property type="entry name" value="TonB-dependent receptor, plug domain"/>
    <property type="match status" value="1"/>
</dbReference>
<dbReference type="PANTHER" id="PTHR47234">
    <property type="match status" value="1"/>
</dbReference>
<keyword evidence="7 8" id="KW-0998">Cell outer membrane</keyword>
<dbReference type="Proteomes" id="UP000279959">
    <property type="component" value="Chromosome"/>
</dbReference>
<dbReference type="KEGG" id="sami:SAMIE_1022190"/>
<keyword evidence="5 9" id="KW-0798">TonB box</keyword>
<keyword evidence="4 8" id="KW-0812">Transmembrane</keyword>
<keyword evidence="14" id="KW-1185">Reference proteome</keyword>
<feature type="domain" description="TonB-dependent receptor plug" evidence="12">
    <location>
        <begin position="53"/>
        <end position="172"/>
    </location>
</feature>
<accession>A0A494W6A2</accession>
<evidence type="ECO:0000256" key="3">
    <source>
        <dbReference type="ARBA" id="ARBA00022452"/>
    </source>
</evidence>
<sequence length="825" mass="87583">MNVRTMVSLAALSVAIASSATAYAQDAAPQGAAADEGAAIIVTGTRATGITAAESAAPIKVLDSAMLDKVGQPNLNQVLTQLVPSFTAEAFGGDTANLTLSARLRGLSPNHALVLVNGKRRHGTANLHVLGGPYQGGAAPDLDMIPPGAIGRIEVLEDGAAAQYGSDAIAGVINIILKSDKDSISGNLTGGQHYEGDGTTYSGSVTFAPYIGEDTYLNFTMFHRYHGFTQRGGVDSRIYNPDGSLRSDLGAAHTAMAAVGLPGAPYTNRIVGDSRSTLSTVMYNAGHDFGGVEIYAFGSYGRREASAYENYRQPWRVSRSPVLGVAGEEILFSKTGFNPREAIKEDDFSNTAGIKGEAGSFRWDISTTYGQDYAKLYTLDSANRTLFINTGTTPTNFYDGFLKASEWTTNIDIAKEIEAGLAAPINVAFGGEYRENLFQIGKGDFASTYFEGGQSYPGFLATDAGKHKRNNKAAYLDVAINPVEMWKIDGAVRYEDYSDFGTKWTWKVTSRVDFTDQIALRGTVSTGFRAPSLLESYYSSTNVGPTTAYVQLPPNSAAAKLLGYDDLKPETSTNYSVGLVLRPTPKLNITLDAYQVKLKNRIVGTGSIVGLTGGEVTNQAVLDAIAAHGNVLDPYVLEVGDAGINLFTNGADTRTRGVDLTASYPTPLADGSILWTLSANYNETKITRLRLPDDLYAADARSILEKASPKYKIIAGALLNMGALSVNLRETFYGKSSQVVIYNGTTPTVTAGAAAITDLEVSYELSKGLTVSVGANNLLNKKADAVPNGPDGLPIDGGAVLDAPVTFTPYGINGGYWYGKIGFKF</sequence>
<feature type="chain" id="PRO_5019798041" evidence="10">
    <location>
        <begin position="25"/>
        <end position="825"/>
    </location>
</feature>
<dbReference type="InterPro" id="IPR012910">
    <property type="entry name" value="Plug_dom"/>
</dbReference>
<dbReference type="InterPro" id="IPR039426">
    <property type="entry name" value="TonB-dep_rcpt-like"/>
</dbReference>
<dbReference type="InterPro" id="IPR036942">
    <property type="entry name" value="Beta-barrel_TonB_sf"/>
</dbReference>
<evidence type="ECO:0000256" key="8">
    <source>
        <dbReference type="PROSITE-ProRule" id="PRU01360"/>
    </source>
</evidence>
<dbReference type="SUPFAM" id="SSF56935">
    <property type="entry name" value="Porins"/>
    <property type="match status" value="1"/>
</dbReference>
<dbReference type="GO" id="GO:0009279">
    <property type="term" value="C:cell outer membrane"/>
    <property type="evidence" value="ECO:0007669"/>
    <property type="project" value="UniProtKB-SubCell"/>
</dbReference>
<dbReference type="Pfam" id="PF00593">
    <property type="entry name" value="TonB_dep_Rec_b-barrel"/>
    <property type="match status" value="1"/>
</dbReference>
<gene>
    <name evidence="13" type="ORF">SAMIE_1022190</name>
</gene>
<evidence type="ECO:0000256" key="5">
    <source>
        <dbReference type="ARBA" id="ARBA00023077"/>
    </source>
</evidence>
<reference evidence="13 14" key="1">
    <citation type="submission" date="2018-05" db="EMBL/GenBank/DDBJ databases">
        <title>Complete Genome Sequence of the Nonylphenol-Degrading Bacterium Sphingobium amiense DSM 16289T.</title>
        <authorList>
            <person name="Ootsuka M."/>
            <person name="Nishizawa T."/>
            <person name="Ohta H."/>
        </authorList>
    </citation>
    <scope>NUCLEOTIDE SEQUENCE [LARGE SCALE GENOMIC DNA]</scope>
    <source>
        <strain evidence="13 14">DSM 16289</strain>
    </source>
</reference>
<evidence type="ECO:0000256" key="9">
    <source>
        <dbReference type="RuleBase" id="RU003357"/>
    </source>
</evidence>
<name>A0A494W6A2_9SPHN</name>
<protein>
    <submittedName>
        <fullName evidence="13">TonB-dependent receptor</fullName>
    </submittedName>
</protein>
<dbReference type="RefSeq" id="WP_066702678.1">
    <property type="nucleotide sequence ID" value="NZ_AP018664.1"/>
</dbReference>
<dbReference type="Pfam" id="PF07715">
    <property type="entry name" value="Plug"/>
    <property type="match status" value="1"/>
</dbReference>
<evidence type="ECO:0000313" key="13">
    <source>
        <dbReference type="EMBL" id="BBD98718.1"/>
    </source>
</evidence>
<feature type="domain" description="TonB-dependent receptor-like beta-barrel" evidence="11">
    <location>
        <begin position="302"/>
        <end position="778"/>
    </location>
</feature>
<keyword evidence="10" id="KW-0732">Signal</keyword>
<dbReference type="CDD" id="cd01347">
    <property type="entry name" value="ligand_gated_channel"/>
    <property type="match status" value="1"/>
</dbReference>
<evidence type="ECO:0000256" key="6">
    <source>
        <dbReference type="ARBA" id="ARBA00023136"/>
    </source>
</evidence>
<organism evidence="13 14">
    <name type="scientific">Sphingobium amiense</name>
    <dbReference type="NCBI Taxonomy" id="135719"/>
    <lineage>
        <taxon>Bacteria</taxon>
        <taxon>Pseudomonadati</taxon>
        <taxon>Pseudomonadota</taxon>
        <taxon>Alphaproteobacteria</taxon>
        <taxon>Sphingomonadales</taxon>
        <taxon>Sphingomonadaceae</taxon>
        <taxon>Sphingobium</taxon>
    </lineage>
</organism>
<dbReference type="PROSITE" id="PS52016">
    <property type="entry name" value="TONB_DEPENDENT_REC_3"/>
    <property type="match status" value="1"/>
</dbReference>
<evidence type="ECO:0000259" key="12">
    <source>
        <dbReference type="Pfam" id="PF07715"/>
    </source>
</evidence>
<evidence type="ECO:0000256" key="7">
    <source>
        <dbReference type="ARBA" id="ARBA00023237"/>
    </source>
</evidence>
<evidence type="ECO:0000256" key="1">
    <source>
        <dbReference type="ARBA" id="ARBA00004571"/>
    </source>
</evidence>
<dbReference type="InterPro" id="IPR037066">
    <property type="entry name" value="Plug_dom_sf"/>
</dbReference>
<dbReference type="Gene3D" id="2.40.170.20">
    <property type="entry name" value="TonB-dependent receptor, beta-barrel domain"/>
    <property type="match status" value="1"/>
</dbReference>